<dbReference type="Proteomes" id="UP000528964">
    <property type="component" value="Unassembled WGS sequence"/>
</dbReference>
<dbReference type="InterPro" id="IPR007168">
    <property type="entry name" value="Phageshock_PspC_N"/>
</dbReference>
<keyword evidence="1" id="KW-0175">Coiled coil</keyword>
<dbReference type="AlphaFoldDB" id="A0A7W6GFF4"/>
<evidence type="ECO:0000256" key="1">
    <source>
        <dbReference type="SAM" id="Coils"/>
    </source>
</evidence>
<keyword evidence="5" id="KW-1185">Reference proteome</keyword>
<feature type="coiled-coil region" evidence="1">
    <location>
        <begin position="88"/>
        <end position="115"/>
    </location>
</feature>
<dbReference type="Pfam" id="PF04024">
    <property type="entry name" value="PspC"/>
    <property type="match status" value="1"/>
</dbReference>
<feature type="domain" description="Phage shock protein PspC N-terminal" evidence="3">
    <location>
        <begin position="12"/>
        <end position="60"/>
    </location>
</feature>
<keyword evidence="2" id="KW-0472">Membrane</keyword>
<evidence type="ECO:0000259" key="3">
    <source>
        <dbReference type="Pfam" id="PF04024"/>
    </source>
</evidence>
<keyword evidence="2" id="KW-0812">Transmembrane</keyword>
<proteinExistence type="predicted"/>
<protein>
    <submittedName>
        <fullName evidence="4">Phage shock protein PspC (Stress-responsive transcriptional regulator)</fullName>
    </submittedName>
</protein>
<keyword evidence="2" id="KW-1133">Transmembrane helix</keyword>
<gene>
    <name evidence="4" type="ORF">GGR24_000262</name>
</gene>
<reference evidence="4 5" key="1">
    <citation type="submission" date="2020-08" db="EMBL/GenBank/DDBJ databases">
        <title>Genomic Encyclopedia of Type Strains, Phase IV (KMG-IV): sequencing the most valuable type-strain genomes for metagenomic binning, comparative biology and taxonomic classification.</title>
        <authorList>
            <person name="Goeker M."/>
        </authorList>
    </citation>
    <scope>NUCLEOTIDE SEQUENCE [LARGE SCALE GENOMIC DNA]</scope>
    <source>
        <strain evidence="4 5">DSM 25481</strain>
    </source>
</reference>
<comment type="caution">
    <text evidence="4">The sequence shown here is derived from an EMBL/GenBank/DDBJ whole genome shotgun (WGS) entry which is preliminary data.</text>
</comment>
<evidence type="ECO:0000256" key="2">
    <source>
        <dbReference type="SAM" id="Phobius"/>
    </source>
</evidence>
<dbReference type="RefSeq" id="WP_183393492.1">
    <property type="nucleotide sequence ID" value="NZ_JACIDR010000001.1"/>
</dbReference>
<evidence type="ECO:0000313" key="4">
    <source>
        <dbReference type="EMBL" id="MBB3971629.1"/>
    </source>
</evidence>
<evidence type="ECO:0000313" key="5">
    <source>
        <dbReference type="Proteomes" id="UP000528964"/>
    </source>
</evidence>
<sequence length="125" mass="13482">MIRRARALVPRRLGGWLLGVCATLSDLTGISPLMFRGAFLLGLVFSASTTLLAYAAFYVVARVLLAFAPDEEQPMIEAPFRSGEAPQSALVGDELAMLERKLARLEAEALSADAITRARFRSAGL</sequence>
<accession>A0A7W6GFF4</accession>
<name>A0A7W6GFF4_9HYPH</name>
<organism evidence="4 5">
    <name type="scientific">Hansschlegelia beijingensis</name>
    <dbReference type="NCBI Taxonomy" id="1133344"/>
    <lineage>
        <taxon>Bacteria</taxon>
        <taxon>Pseudomonadati</taxon>
        <taxon>Pseudomonadota</taxon>
        <taxon>Alphaproteobacteria</taxon>
        <taxon>Hyphomicrobiales</taxon>
        <taxon>Methylopilaceae</taxon>
        <taxon>Hansschlegelia</taxon>
    </lineage>
</organism>
<feature type="transmembrane region" description="Helical" evidence="2">
    <location>
        <begin position="39"/>
        <end position="65"/>
    </location>
</feature>
<dbReference type="EMBL" id="JACIDR010000001">
    <property type="protein sequence ID" value="MBB3971629.1"/>
    <property type="molecule type" value="Genomic_DNA"/>
</dbReference>